<keyword evidence="3" id="KW-0652">Protein synthesis inhibitor</keyword>
<feature type="region of interest" description="Disordered" evidence="4">
    <location>
        <begin position="80"/>
        <end position="107"/>
    </location>
</feature>
<dbReference type="GO" id="GO:0003743">
    <property type="term" value="F:translation initiation factor activity"/>
    <property type="evidence" value="ECO:0007669"/>
    <property type="project" value="UniProtKB-KW"/>
</dbReference>
<comment type="caution">
    <text evidence="5">The sequence shown here is derived from an EMBL/GenBank/DDBJ whole genome shotgun (WGS) entry which is preliminary data.</text>
</comment>
<dbReference type="InParanoid" id="A0A1X2HDN4"/>
<evidence type="ECO:0000256" key="4">
    <source>
        <dbReference type="SAM" id="MobiDB-lite"/>
    </source>
</evidence>
<dbReference type="EMBL" id="MCGN01000005">
    <property type="protein sequence ID" value="ORY96923.1"/>
    <property type="molecule type" value="Genomic_DNA"/>
</dbReference>
<dbReference type="PANTHER" id="PTHR12669">
    <property type="entry name" value="EUKARYOTIC TRANSLATION INITIATION FACTOR 4E-BINDING PROTEIN"/>
    <property type="match status" value="1"/>
</dbReference>
<name>A0A1X2HDN4_SYNRA</name>
<evidence type="ECO:0000256" key="1">
    <source>
        <dbReference type="ARBA" id="ARBA00005480"/>
    </source>
</evidence>
<evidence type="ECO:0000313" key="5">
    <source>
        <dbReference type="EMBL" id="ORY96923.1"/>
    </source>
</evidence>
<dbReference type="GO" id="GO:0045947">
    <property type="term" value="P:negative regulation of translational initiation"/>
    <property type="evidence" value="ECO:0007669"/>
    <property type="project" value="InterPro"/>
</dbReference>
<comment type="similarity">
    <text evidence="1">Belongs to the eIF4E-binding protein family.</text>
</comment>
<dbReference type="GO" id="GO:0005737">
    <property type="term" value="C:cytoplasm"/>
    <property type="evidence" value="ECO:0007669"/>
    <property type="project" value="TreeGrafter"/>
</dbReference>
<proteinExistence type="inferred from homology"/>
<dbReference type="Pfam" id="PF05456">
    <property type="entry name" value="eIF_4EBP"/>
    <property type="match status" value="1"/>
</dbReference>
<gene>
    <name evidence="5" type="ORF">BCR43DRAFT_492500</name>
</gene>
<dbReference type="OrthoDB" id="19729at2759"/>
<keyword evidence="2" id="KW-0810">Translation regulation</keyword>
<keyword evidence="5" id="KW-0396">Initiation factor</keyword>
<feature type="region of interest" description="Disordered" evidence="4">
    <location>
        <begin position="1"/>
        <end position="40"/>
    </location>
</feature>
<keyword evidence="6" id="KW-1185">Reference proteome</keyword>
<evidence type="ECO:0000313" key="6">
    <source>
        <dbReference type="Proteomes" id="UP000242180"/>
    </source>
</evidence>
<protein>
    <submittedName>
        <fullName evidence="5">Eukaryotic translation initiation factor 4E binding protein</fullName>
    </submittedName>
</protein>
<accession>A0A1X2HDN4</accession>
<dbReference type="Proteomes" id="UP000242180">
    <property type="component" value="Unassembled WGS sequence"/>
</dbReference>
<dbReference type="STRING" id="13706.A0A1X2HDN4"/>
<reference evidence="5 6" key="1">
    <citation type="submission" date="2016-07" db="EMBL/GenBank/DDBJ databases">
        <title>Pervasive Adenine N6-methylation of Active Genes in Fungi.</title>
        <authorList>
            <consortium name="DOE Joint Genome Institute"/>
            <person name="Mondo S.J."/>
            <person name="Dannebaum R.O."/>
            <person name="Kuo R.C."/>
            <person name="Labutti K."/>
            <person name="Haridas S."/>
            <person name="Kuo A."/>
            <person name="Salamov A."/>
            <person name="Ahrendt S.R."/>
            <person name="Lipzen A."/>
            <person name="Sullivan W."/>
            <person name="Andreopoulos W.B."/>
            <person name="Clum A."/>
            <person name="Lindquist E."/>
            <person name="Daum C."/>
            <person name="Ramamoorthy G.K."/>
            <person name="Gryganskyi A."/>
            <person name="Culley D."/>
            <person name="Magnuson J.K."/>
            <person name="James T.Y."/>
            <person name="O'Malley M.A."/>
            <person name="Stajich J.E."/>
            <person name="Spatafora J.W."/>
            <person name="Visel A."/>
            <person name="Grigoriev I.V."/>
        </authorList>
    </citation>
    <scope>NUCLEOTIDE SEQUENCE [LARGE SCALE GENOMIC DNA]</scope>
    <source>
        <strain evidence="5 6">NRRL 2496</strain>
    </source>
</reference>
<dbReference type="OMA" id="YSTTPHG"/>
<dbReference type="InterPro" id="IPR008606">
    <property type="entry name" value="EIF4EBP"/>
</dbReference>
<evidence type="ECO:0000256" key="2">
    <source>
        <dbReference type="ARBA" id="ARBA00022845"/>
    </source>
</evidence>
<sequence length="121" mass="13136">MSTAAAAAAPVNIRRAEANASLPTDYSTTPHGTIYSSTPGGTRVIYDRDTLLALSNSELAKTPPTQMAFVAGVTKTVNDSLHPNSLQGQKKKEMKREEEAKKKTYNPFAVLNDDDMFEMEA</sequence>
<evidence type="ECO:0000256" key="3">
    <source>
        <dbReference type="ARBA" id="ARBA00023193"/>
    </source>
</evidence>
<keyword evidence="5" id="KW-0648">Protein biosynthesis</keyword>
<dbReference type="GO" id="GO:0008190">
    <property type="term" value="F:eukaryotic initiation factor 4E binding"/>
    <property type="evidence" value="ECO:0007669"/>
    <property type="project" value="InterPro"/>
</dbReference>
<dbReference type="AlphaFoldDB" id="A0A1X2HDN4"/>
<feature type="compositionally biased region" description="Basic and acidic residues" evidence="4">
    <location>
        <begin position="90"/>
        <end position="102"/>
    </location>
</feature>
<organism evidence="5 6">
    <name type="scientific">Syncephalastrum racemosum</name>
    <name type="common">Filamentous fungus</name>
    <dbReference type="NCBI Taxonomy" id="13706"/>
    <lineage>
        <taxon>Eukaryota</taxon>
        <taxon>Fungi</taxon>
        <taxon>Fungi incertae sedis</taxon>
        <taxon>Mucoromycota</taxon>
        <taxon>Mucoromycotina</taxon>
        <taxon>Mucoromycetes</taxon>
        <taxon>Mucorales</taxon>
        <taxon>Syncephalastraceae</taxon>
        <taxon>Syncephalastrum</taxon>
    </lineage>
</organism>
<dbReference type="PANTHER" id="PTHR12669:SF12">
    <property type="entry name" value="EUKARYOTIC TRANSLATION INITIATION FACTOR 4E-BINDING PROTEIN"/>
    <property type="match status" value="1"/>
</dbReference>
<feature type="compositionally biased region" description="Polar residues" evidence="4">
    <location>
        <begin position="21"/>
        <end position="40"/>
    </location>
</feature>